<evidence type="ECO:0000313" key="10">
    <source>
        <dbReference type="Proteomes" id="UP000285469"/>
    </source>
</evidence>
<evidence type="ECO:0000313" key="3">
    <source>
        <dbReference type="EMBL" id="KAB6575195.1"/>
    </source>
</evidence>
<dbReference type="EMBL" id="QROB01000001">
    <property type="protein sequence ID" value="RHK91085.1"/>
    <property type="molecule type" value="Genomic_DNA"/>
</dbReference>
<dbReference type="EMBL" id="JAWDET010000006">
    <property type="protein sequence ID" value="MDU0241531.1"/>
    <property type="molecule type" value="Genomic_DNA"/>
</dbReference>
<dbReference type="Proteomes" id="UP001181239">
    <property type="component" value="Unassembled WGS sequence"/>
</dbReference>
<reference evidence="4" key="6">
    <citation type="submission" date="2022-01" db="EMBL/GenBank/DDBJ databases">
        <authorList>
            <person name="Mingchao X."/>
        </authorList>
    </citation>
    <scope>NUCLEOTIDE SEQUENCE</scope>
    <source>
        <strain evidence="4">Bv4372</strain>
    </source>
</reference>
<dbReference type="AlphaFoldDB" id="A0A174TKF1"/>
<dbReference type="Proteomes" id="UP000286392">
    <property type="component" value="Unassembled WGS sequence"/>
</dbReference>
<accession>A0A174TKF1</accession>
<dbReference type="Proteomes" id="UP000462922">
    <property type="component" value="Unassembled WGS sequence"/>
</dbReference>
<dbReference type="Proteomes" id="UP000285469">
    <property type="component" value="Unassembled WGS sequence"/>
</dbReference>
<dbReference type="Gene3D" id="3.40.50.1000">
    <property type="entry name" value="HAD superfamily/HAD-like"/>
    <property type="match status" value="1"/>
</dbReference>
<evidence type="ECO:0000313" key="12">
    <source>
        <dbReference type="Proteomes" id="UP000462922"/>
    </source>
</evidence>
<dbReference type="EMBL" id="QSAI01000025">
    <property type="protein sequence ID" value="RGW46669.1"/>
    <property type="molecule type" value="Genomic_DNA"/>
</dbReference>
<keyword evidence="1" id="KW-0378">Hydrolase</keyword>
<reference evidence="5" key="7">
    <citation type="submission" date="2023-10" db="EMBL/GenBank/DDBJ databases">
        <title>Genome of Potential pathogenic bacteria in Crohn's disease.</title>
        <authorList>
            <person name="Rodriguez-Palacios A."/>
        </authorList>
    </citation>
    <scope>NUCLEOTIDE SEQUENCE</scope>
    <source>
        <strain evidence="5">CavFT-hAR11</strain>
    </source>
</reference>
<dbReference type="EMBL" id="WDBI01000047">
    <property type="protein sequence ID" value="KAB6522700.1"/>
    <property type="molecule type" value="Genomic_DNA"/>
</dbReference>
<dbReference type="Proteomes" id="UP000469427">
    <property type="component" value="Unassembled WGS sequence"/>
</dbReference>
<evidence type="ECO:0000313" key="9">
    <source>
        <dbReference type="Proteomes" id="UP000095333"/>
    </source>
</evidence>
<dbReference type="Proteomes" id="UP001201179">
    <property type="component" value="Unassembled WGS sequence"/>
</dbReference>
<name>A0A174TKF1_PHOVU</name>
<dbReference type="OMA" id="WDFDKTL"/>
<dbReference type="SUPFAM" id="SSF56784">
    <property type="entry name" value="HAD-like"/>
    <property type="match status" value="1"/>
</dbReference>
<evidence type="ECO:0000313" key="11">
    <source>
        <dbReference type="Proteomes" id="UP000286392"/>
    </source>
</evidence>
<reference evidence="12 13" key="3">
    <citation type="journal article" date="2019" name="Nat. Med.">
        <title>A library of human gut bacterial isolates paired with longitudinal multiomics data enables mechanistic microbiome research.</title>
        <authorList>
            <person name="Poyet M."/>
            <person name="Groussin M."/>
            <person name="Gibbons S.M."/>
            <person name="Avila-Pacheco J."/>
            <person name="Jiang X."/>
            <person name="Kearney S.M."/>
            <person name="Perrotta A.R."/>
            <person name="Berdy B."/>
            <person name="Zhao S."/>
            <person name="Lieberman T.D."/>
            <person name="Swanson P.K."/>
            <person name="Smith M."/>
            <person name="Roesemann S."/>
            <person name="Alexander J.E."/>
            <person name="Rich S.A."/>
            <person name="Livny J."/>
            <person name="Vlamakis H."/>
            <person name="Clish C."/>
            <person name="Bullock K."/>
            <person name="Deik A."/>
            <person name="Scott J."/>
            <person name="Pierce K.A."/>
            <person name="Xavier R.J."/>
            <person name="Alm E.J."/>
        </authorList>
    </citation>
    <scope>NUCLEOTIDE SEQUENCE [LARGE SCALE GENOMIC DNA]</scope>
    <source>
        <strain evidence="3 12">BIOML-A110</strain>
        <strain evidence="2 13">BIOML-A122</strain>
    </source>
</reference>
<proteinExistence type="predicted"/>
<dbReference type="GO" id="GO:0016787">
    <property type="term" value="F:hydrolase activity"/>
    <property type="evidence" value="ECO:0007669"/>
    <property type="project" value="UniProtKB-KW"/>
</dbReference>
<dbReference type="GeneID" id="5303347"/>
<evidence type="ECO:0000313" key="8">
    <source>
        <dbReference type="EMBL" id="RHK91085.1"/>
    </source>
</evidence>
<dbReference type="EMBL" id="JAKKWZ010000028">
    <property type="protein sequence ID" value="MCG0341095.1"/>
    <property type="molecule type" value="Genomic_DNA"/>
</dbReference>
<dbReference type="EMBL" id="JABWDJ010000130">
    <property type="protein sequence ID" value="NVB75698.1"/>
    <property type="molecule type" value="Genomic_DNA"/>
</dbReference>
<evidence type="ECO:0000313" key="6">
    <source>
        <dbReference type="EMBL" id="NVB75698.1"/>
    </source>
</evidence>
<organism evidence="2 13">
    <name type="scientific">Phocaeicola vulgatus</name>
    <name type="common">Bacteroides vulgatus</name>
    <dbReference type="NCBI Taxonomy" id="821"/>
    <lineage>
        <taxon>Bacteria</taxon>
        <taxon>Pseudomonadati</taxon>
        <taxon>Bacteroidota</taxon>
        <taxon>Bacteroidia</taxon>
        <taxon>Bacteroidales</taxon>
        <taxon>Bacteroidaceae</taxon>
        <taxon>Phocaeicola</taxon>
    </lineage>
</organism>
<reference evidence="6 14" key="4">
    <citation type="submission" date="2020-04" db="EMBL/GenBank/DDBJ databases">
        <authorList>
            <person name="Pieper L."/>
        </authorList>
    </citation>
    <scope>NUCLEOTIDE SEQUENCE [LARGE SCALE GENOMIC DNA]</scope>
    <source>
        <strain evidence="6 14">B33</strain>
    </source>
</reference>
<reference evidence="1 9" key="1">
    <citation type="submission" date="2015-09" db="EMBL/GenBank/DDBJ databases">
        <authorList>
            <consortium name="Pathogen Informatics"/>
        </authorList>
    </citation>
    <scope>NUCLEOTIDE SEQUENCE [LARGE SCALE GENOMIC DNA]</scope>
    <source>
        <strain evidence="1 9">2789STDY5834842</strain>
    </source>
</reference>
<sequence>MSKKFIRKTKESKPVVAICYDFDKTLSPDDMQAQGYIQSVGDEVESFWKESNGLAEENDMDQNLAYMFTMIQKAHGKVIFNKKALMDYGAKVQLFPGVETWFKRIRDYGMERGVIVEHYIISSGLKEMIEGTKVANEFEKIYASSFYYDKDGVAQWPAQVINYTSKTQFLFRIEKGTLDVNDSGVNDYFKPEDIRIPFRNMVYIGDSDTDIPCMKLINSYSGHSIGVYNPKTKDKRKVYKMMEDKRIKYYTPADYTEGSELDKLVKTIIDTTASNEKLMAVHYINKQEQVSHNGQIDNKEDKEKEKLIMDLENSNSFKQTHSIISELKKIKNWTLEEKKQLKIIAEKNKQISYIMKDGDVASFYSSLE</sequence>
<dbReference type="RefSeq" id="WP_005846381.1">
    <property type="nucleotide sequence ID" value="NZ_BAABZK010000002.1"/>
</dbReference>
<evidence type="ECO:0000313" key="4">
    <source>
        <dbReference type="EMBL" id="MCG0341095.1"/>
    </source>
</evidence>
<reference evidence="6 14" key="5">
    <citation type="submission" date="2020-07" db="EMBL/GenBank/DDBJ databases">
        <title>Bacterial metabolism rescues the inhibition of intestinal drug absorption by food and drug additives.</title>
        <authorList>
            <person name="Zou L."/>
            <person name="Spanogiannopoulos P."/>
            <person name="Chien H.-C."/>
            <person name="Pieper L.M."/>
            <person name="Cai W."/>
            <person name="Khuri N."/>
            <person name="Pottel J."/>
            <person name="Vora B."/>
            <person name="Ni Z."/>
            <person name="Tsakalozou E."/>
            <person name="Zhang W."/>
            <person name="Shoichet B.K."/>
            <person name="Giacomini K.M."/>
            <person name="Turnbaugh P.J."/>
        </authorList>
    </citation>
    <scope>NUCLEOTIDE SEQUENCE [LARGE SCALE GENOMIC DNA]</scope>
    <source>
        <strain evidence="6 14">B33</strain>
    </source>
</reference>
<dbReference type="Proteomes" id="UP000524321">
    <property type="component" value="Unassembled WGS sequence"/>
</dbReference>
<dbReference type="EMBL" id="WDAX01000010">
    <property type="protein sequence ID" value="KAB6575195.1"/>
    <property type="molecule type" value="Genomic_DNA"/>
</dbReference>
<dbReference type="InterPro" id="IPR036412">
    <property type="entry name" value="HAD-like_sf"/>
</dbReference>
<evidence type="ECO:0000313" key="13">
    <source>
        <dbReference type="Proteomes" id="UP000469427"/>
    </source>
</evidence>
<evidence type="ECO:0000313" key="5">
    <source>
        <dbReference type="EMBL" id="MDU0241531.1"/>
    </source>
</evidence>
<reference evidence="10 11" key="2">
    <citation type="submission" date="2018-08" db="EMBL/GenBank/DDBJ databases">
        <title>A genome reference for cultivated species of the human gut microbiota.</title>
        <authorList>
            <person name="Zou Y."/>
            <person name="Xue W."/>
            <person name="Luo G."/>
        </authorList>
    </citation>
    <scope>NUCLEOTIDE SEQUENCE [LARGE SCALE GENOMIC DNA]</scope>
    <source>
        <strain evidence="7 10">AF12-25</strain>
        <strain evidence="8 11">AF39-8AT</strain>
    </source>
</reference>
<dbReference type="Proteomes" id="UP000095333">
    <property type="component" value="Unassembled WGS sequence"/>
</dbReference>
<dbReference type="EMBL" id="CYZI01000008">
    <property type="protein sequence ID" value="CUO33350.1"/>
    <property type="molecule type" value="Genomic_DNA"/>
</dbReference>
<evidence type="ECO:0000313" key="2">
    <source>
        <dbReference type="EMBL" id="KAB6522700.1"/>
    </source>
</evidence>
<protein>
    <submittedName>
        <fullName evidence="1 2">Haloacid dehalogenase</fullName>
    </submittedName>
</protein>
<evidence type="ECO:0000313" key="14">
    <source>
        <dbReference type="Proteomes" id="UP000524321"/>
    </source>
</evidence>
<evidence type="ECO:0000313" key="1">
    <source>
        <dbReference type="EMBL" id="CUO33350.1"/>
    </source>
</evidence>
<evidence type="ECO:0000313" key="7">
    <source>
        <dbReference type="EMBL" id="RGW46669.1"/>
    </source>
</evidence>
<dbReference type="DNASU" id="5303347"/>
<dbReference type="InterPro" id="IPR023214">
    <property type="entry name" value="HAD_sf"/>
</dbReference>
<gene>
    <name evidence="8" type="ORF">DW043_01290</name>
    <name evidence="7" type="ORF">DWV70_13605</name>
    <name evidence="1" type="ORF">ERS852457_01781</name>
    <name evidence="3" type="ORF">GAY76_05790</name>
    <name evidence="2" type="ORF">GAY98_20850</name>
    <name evidence="6" type="ORF">HUV05_19675</name>
    <name evidence="4" type="ORF">L4X52_14045</name>
    <name evidence="5" type="ORF">RVH43_13105</name>
</gene>